<protein>
    <submittedName>
        <fullName evidence="1">Uncharacterized protein</fullName>
    </submittedName>
</protein>
<dbReference type="Proteomes" id="UP000053268">
    <property type="component" value="Unassembled WGS sequence"/>
</dbReference>
<reference evidence="1 2" key="1">
    <citation type="journal article" date="2015" name="Nat. Commun.">
        <title>Outbred genome sequencing and CRISPR/Cas9 gene editing in butterflies.</title>
        <authorList>
            <person name="Li X."/>
            <person name="Fan D."/>
            <person name="Zhang W."/>
            <person name="Liu G."/>
            <person name="Zhang L."/>
            <person name="Zhao L."/>
            <person name="Fang X."/>
            <person name="Chen L."/>
            <person name="Dong Y."/>
            <person name="Chen Y."/>
            <person name="Ding Y."/>
            <person name="Zhao R."/>
            <person name="Feng M."/>
            <person name="Zhu Y."/>
            <person name="Feng Y."/>
            <person name="Jiang X."/>
            <person name="Zhu D."/>
            <person name="Xiang H."/>
            <person name="Feng X."/>
            <person name="Li S."/>
            <person name="Wang J."/>
            <person name="Zhang G."/>
            <person name="Kronforst M.R."/>
            <person name="Wang W."/>
        </authorList>
    </citation>
    <scope>NUCLEOTIDE SEQUENCE [LARGE SCALE GENOMIC DNA]</scope>
    <source>
        <strain evidence="1">Ya'a_city_454_Px</strain>
        <tissue evidence="1">Whole body</tissue>
    </source>
</reference>
<keyword evidence="2" id="KW-1185">Reference proteome</keyword>
<organism evidence="1 2">
    <name type="scientific">Papilio xuthus</name>
    <name type="common">Asian swallowtail butterfly</name>
    <dbReference type="NCBI Taxonomy" id="66420"/>
    <lineage>
        <taxon>Eukaryota</taxon>
        <taxon>Metazoa</taxon>
        <taxon>Ecdysozoa</taxon>
        <taxon>Arthropoda</taxon>
        <taxon>Hexapoda</taxon>
        <taxon>Insecta</taxon>
        <taxon>Pterygota</taxon>
        <taxon>Neoptera</taxon>
        <taxon>Endopterygota</taxon>
        <taxon>Lepidoptera</taxon>
        <taxon>Glossata</taxon>
        <taxon>Ditrysia</taxon>
        <taxon>Papilionoidea</taxon>
        <taxon>Papilionidae</taxon>
        <taxon>Papilioninae</taxon>
        <taxon>Papilio</taxon>
    </lineage>
</organism>
<dbReference type="AlphaFoldDB" id="A0A194PRF7"/>
<accession>A0A194PRF7</accession>
<dbReference type="EMBL" id="KQ459596">
    <property type="protein sequence ID" value="KPI95334.1"/>
    <property type="molecule type" value="Genomic_DNA"/>
</dbReference>
<name>A0A194PRF7_PAPXU</name>
<proteinExistence type="predicted"/>
<sequence>MRIESVLSSDEVKGMEELVSITGYSIVQIVGDAATINFMARSERCDRAGHRGSLAVGQFTMSFKYTYYDI</sequence>
<evidence type="ECO:0000313" key="1">
    <source>
        <dbReference type="EMBL" id="KPI95334.1"/>
    </source>
</evidence>
<gene>
    <name evidence="1" type="ORF">RR46_08793</name>
</gene>
<evidence type="ECO:0000313" key="2">
    <source>
        <dbReference type="Proteomes" id="UP000053268"/>
    </source>
</evidence>